<sequence>MFTPTTIKPLTAADRATYEWQMWSAGVGEAGQEKLKNATVLISRTGGVGSVVAYELAAAGVGKLVIIHGGVVRPSDLNRQLLMTHQSLGSPRIESVRARLLDLNPELEIVGLGEHADQDNVFPLAEQENVDVIVDCAPMFAERFALSDASLRLKKPMVECGMYDMEAQLTTFLPGQTPCLRCLFPEPPSTWKRQFPVFGAVAGSIGAMAATEVIKLIAGVGQPLFGRWLHCDFREMRFRTLQIDRRNDCPFCGDLVPDSHP</sequence>
<dbReference type="EMBL" id="PUHZ01000012">
    <property type="protein sequence ID" value="PQO45944.1"/>
    <property type="molecule type" value="Genomic_DNA"/>
</dbReference>
<dbReference type="CDD" id="cd00757">
    <property type="entry name" value="ThiF_MoeB_HesA_family"/>
    <property type="match status" value="1"/>
</dbReference>
<dbReference type="GO" id="GO:0004792">
    <property type="term" value="F:thiosulfate-cyanide sulfurtransferase activity"/>
    <property type="evidence" value="ECO:0007669"/>
    <property type="project" value="TreeGrafter"/>
</dbReference>
<dbReference type="AlphaFoldDB" id="A0A2S8GPL4"/>
<dbReference type="Proteomes" id="UP000237819">
    <property type="component" value="Unassembled WGS sequence"/>
</dbReference>
<dbReference type="SUPFAM" id="SSF69572">
    <property type="entry name" value="Activating enzymes of the ubiquitin-like proteins"/>
    <property type="match status" value="1"/>
</dbReference>
<reference evidence="2 3" key="1">
    <citation type="submission" date="2018-02" db="EMBL/GenBank/DDBJ databases">
        <title>Comparative genomes isolates from brazilian mangrove.</title>
        <authorList>
            <person name="Araujo J.E."/>
            <person name="Taketani R.G."/>
            <person name="Silva M.C.P."/>
            <person name="Loureco M.V."/>
            <person name="Andreote F.D."/>
        </authorList>
    </citation>
    <scope>NUCLEOTIDE SEQUENCE [LARGE SCALE GENOMIC DNA]</scope>
    <source>
        <strain evidence="2 3">Nap-Phe MGV</strain>
    </source>
</reference>
<dbReference type="InterPro" id="IPR045886">
    <property type="entry name" value="ThiF/MoeB/HesA"/>
</dbReference>
<dbReference type="GO" id="GO:0008641">
    <property type="term" value="F:ubiquitin-like modifier activating enzyme activity"/>
    <property type="evidence" value="ECO:0007669"/>
    <property type="project" value="InterPro"/>
</dbReference>
<dbReference type="Pfam" id="PF00899">
    <property type="entry name" value="ThiF"/>
    <property type="match status" value="1"/>
</dbReference>
<comment type="caution">
    <text evidence="2">The sequence shown here is derived from an EMBL/GenBank/DDBJ whole genome shotgun (WGS) entry which is preliminary data.</text>
</comment>
<dbReference type="InterPro" id="IPR000594">
    <property type="entry name" value="ThiF_NAD_FAD-bd"/>
</dbReference>
<dbReference type="GO" id="GO:0005737">
    <property type="term" value="C:cytoplasm"/>
    <property type="evidence" value="ECO:0007669"/>
    <property type="project" value="TreeGrafter"/>
</dbReference>
<dbReference type="GO" id="GO:0016779">
    <property type="term" value="F:nucleotidyltransferase activity"/>
    <property type="evidence" value="ECO:0007669"/>
    <property type="project" value="TreeGrafter"/>
</dbReference>
<dbReference type="OrthoDB" id="9800872at2"/>
<gene>
    <name evidence="2" type="ORF">C5Y93_11885</name>
</gene>
<evidence type="ECO:0000313" key="2">
    <source>
        <dbReference type="EMBL" id="PQO45944.1"/>
    </source>
</evidence>
<evidence type="ECO:0000313" key="3">
    <source>
        <dbReference type="Proteomes" id="UP000237819"/>
    </source>
</evidence>
<dbReference type="PANTHER" id="PTHR10953">
    <property type="entry name" value="UBIQUITIN-ACTIVATING ENZYME E1"/>
    <property type="match status" value="1"/>
</dbReference>
<accession>A0A2S8GPL4</accession>
<name>A0A2S8GPL4_9BACT</name>
<dbReference type="RefSeq" id="WP_105335644.1">
    <property type="nucleotide sequence ID" value="NZ_PUHZ01000012.1"/>
</dbReference>
<proteinExistence type="predicted"/>
<dbReference type="InterPro" id="IPR035985">
    <property type="entry name" value="Ubiquitin-activating_enz"/>
</dbReference>
<protein>
    <submittedName>
        <fullName evidence="2">MoeZ/MoeB</fullName>
    </submittedName>
</protein>
<feature type="domain" description="THIF-type NAD/FAD binding fold" evidence="1">
    <location>
        <begin position="22"/>
        <end position="250"/>
    </location>
</feature>
<dbReference type="PANTHER" id="PTHR10953:SF102">
    <property type="entry name" value="ADENYLYLTRANSFERASE AND SULFURTRANSFERASE MOCS3"/>
    <property type="match status" value="1"/>
</dbReference>
<dbReference type="Gene3D" id="3.40.50.720">
    <property type="entry name" value="NAD(P)-binding Rossmann-like Domain"/>
    <property type="match status" value="1"/>
</dbReference>
<organism evidence="2 3">
    <name type="scientific">Blastopirellula marina</name>
    <dbReference type="NCBI Taxonomy" id="124"/>
    <lineage>
        <taxon>Bacteria</taxon>
        <taxon>Pseudomonadati</taxon>
        <taxon>Planctomycetota</taxon>
        <taxon>Planctomycetia</taxon>
        <taxon>Pirellulales</taxon>
        <taxon>Pirellulaceae</taxon>
        <taxon>Blastopirellula</taxon>
    </lineage>
</organism>
<evidence type="ECO:0000259" key="1">
    <source>
        <dbReference type="Pfam" id="PF00899"/>
    </source>
</evidence>